<dbReference type="OrthoDB" id="608866at2759"/>
<protein>
    <recommendedName>
        <fullName evidence="5">Myb-like domain-containing protein</fullName>
    </recommendedName>
</protein>
<dbReference type="InParanoid" id="A0A078A3S1"/>
<dbReference type="Proteomes" id="UP000039865">
    <property type="component" value="Unassembled WGS sequence"/>
</dbReference>
<feature type="compositionally biased region" description="Basic residues" evidence="2">
    <location>
        <begin position="282"/>
        <end position="292"/>
    </location>
</feature>
<dbReference type="Gene3D" id="1.10.10.60">
    <property type="entry name" value="Homeodomain-like"/>
    <property type="match status" value="1"/>
</dbReference>
<dbReference type="AlphaFoldDB" id="A0A078A3S1"/>
<name>A0A078A3S1_STYLE</name>
<proteinExistence type="predicted"/>
<feature type="compositionally biased region" description="Polar residues" evidence="2">
    <location>
        <begin position="228"/>
        <end position="245"/>
    </location>
</feature>
<evidence type="ECO:0008006" key="5">
    <source>
        <dbReference type="Google" id="ProtNLM"/>
    </source>
</evidence>
<dbReference type="PANTHER" id="PTHR41733:SF1">
    <property type="entry name" value="CHROMOSOME UNDETERMINED SCAFFOLD_30, WHOLE GENOME SHOTGUN SEQUENCE"/>
    <property type="match status" value="1"/>
</dbReference>
<evidence type="ECO:0000313" key="3">
    <source>
        <dbReference type="EMBL" id="CDW75399.1"/>
    </source>
</evidence>
<evidence type="ECO:0000256" key="2">
    <source>
        <dbReference type="SAM" id="MobiDB-lite"/>
    </source>
</evidence>
<evidence type="ECO:0000256" key="1">
    <source>
        <dbReference type="SAM" id="Coils"/>
    </source>
</evidence>
<dbReference type="InterPro" id="IPR009057">
    <property type="entry name" value="Homeodomain-like_sf"/>
</dbReference>
<dbReference type="EMBL" id="CCKQ01004241">
    <property type="protein sequence ID" value="CDW75399.1"/>
    <property type="molecule type" value="Genomic_DNA"/>
</dbReference>
<organism evidence="3 4">
    <name type="scientific">Stylonychia lemnae</name>
    <name type="common">Ciliate</name>
    <dbReference type="NCBI Taxonomy" id="5949"/>
    <lineage>
        <taxon>Eukaryota</taxon>
        <taxon>Sar</taxon>
        <taxon>Alveolata</taxon>
        <taxon>Ciliophora</taxon>
        <taxon>Intramacronucleata</taxon>
        <taxon>Spirotrichea</taxon>
        <taxon>Stichotrichia</taxon>
        <taxon>Sporadotrichida</taxon>
        <taxon>Oxytrichidae</taxon>
        <taxon>Stylonychinae</taxon>
        <taxon>Stylonychia</taxon>
    </lineage>
</organism>
<dbReference type="OMA" id="WKKIMES"/>
<feature type="region of interest" description="Disordered" evidence="2">
    <location>
        <begin position="228"/>
        <end position="292"/>
    </location>
</feature>
<feature type="coiled-coil region" evidence="1">
    <location>
        <begin position="183"/>
        <end position="213"/>
    </location>
</feature>
<keyword evidence="4" id="KW-1185">Reference proteome</keyword>
<dbReference type="SUPFAM" id="SSF46689">
    <property type="entry name" value="Homeodomain-like"/>
    <property type="match status" value="1"/>
</dbReference>
<gene>
    <name evidence="3" type="primary">Contig15565.g16586</name>
    <name evidence="3" type="ORF">STYLEM_4389</name>
</gene>
<sequence length="292" mass="33543">MSNNNILAGNQSKKIAESKSLWNYALSPGWTQQEVEILKIALMKFGVGKWTAIEKQITNTCFIFWSGLESCQQSKFSNATYRLKDLLASSPQLSLWGVRKCGFLVNQGGKLTPEEKEKLRNENNQKYGLSPEWVEGIKLPAPCHLVEIYQIEKIMHPKSTLTTIEKIQHFIKLEDALLSKLDMIKEKRALKKIEQSMQDLSVQINEKSELEEDEQYLYCSEKLQIQTKQPKITQSRGNSSRQSLSGERMDEQDDDDSQEKEKSKIALPQINTSSDEEEIKPKSKRRRIISES</sequence>
<dbReference type="PANTHER" id="PTHR41733">
    <property type="entry name" value="UBIQUITIN-ASSOCIATED/TRANSLATION ELONGATION FACTOR EF1B, N-TERMINAL, EUKARYOTE"/>
    <property type="match status" value="1"/>
</dbReference>
<reference evidence="3 4" key="1">
    <citation type="submission" date="2014-06" db="EMBL/GenBank/DDBJ databases">
        <authorList>
            <person name="Swart Estienne"/>
        </authorList>
    </citation>
    <scope>NUCLEOTIDE SEQUENCE [LARGE SCALE GENOMIC DNA]</scope>
    <source>
        <strain evidence="3 4">130c</strain>
    </source>
</reference>
<keyword evidence="1" id="KW-0175">Coiled coil</keyword>
<accession>A0A078A3S1</accession>
<evidence type="ECO:0000313" key="4">
    <source>
        <dbReference type="Proteomes" id="UP000039865"/>
    </source>
</evidence>